<evidence type="ECO:0000256" key="12">
    <source>
        <dbReference type="PROSITE-ProRule" id="PRU00042"/>
    </source>
</evidence>
<evidence type="ECO:0000256" key="2">
    <source>
        <dbReference type="ARBA" id="ARBA00022499"/>
    </source>
</evidence>
<keyword evidence="9" id="KW-0238">DNA-binding</keyword>
<dbReference type="Gene3D" id="3.30.160.60">
    <property type="entry name" value="Classic Zinc Finger"/>
    <property type="match status" value="13"/>
</dbReference>
<dbReference type="InterPro" id="IPR036236">
    <property type="entry name" value="Znf_C2H2_sf"/>
</dbReference>
<dbReference type="CDD" id="cd11657">
    <property type="entry name" value="TIN2_N"/>
    <property type="match status" value="1"/>
</dbReference>
<dbReference type="PROSITE" id="PS00028">
    <property type="entry name" value="ZINC_FINGER_C2H2_1"/>
    <property type="match status" value="12"/>
</dbReference>
<keyword evidence="10" id="KW-0804">Transcription</keyword>
<proteinExistence type="predicted"/>
<name>A0A6P7HNB0_9TELE</name>
<evidence type="ECO:0000256" key="9">
    <source>
        <dbReference type="ARBA" id="ARBA00023125"/>
    </source>
</evidence>
<dbReference type="GO" id="GO:0010468">
    <property type="term" value="P:regulation of gene expression"/>
    <property type="evidence" value="ECO:0007669"/>
    <property type="project" value="UniProtKB-ARBA"/>
</dbReference>
<dbReference type="Pfam" id="PF14973">
    <property type="entry name" value="TINF2_N"/>
    <property type="match status" value="1"/>
</dbReference>
<sequence length="720" mass="82844">MHSACTMESACQVDNTDIFLPLSSLRLLIPPLRLISAAMWQVAQRRDVLDYEKLDEFVTLVTATVPDLLNPKQRGKLLLRLRAKIILELCKNEETANIVCIQPHLERIRPPGYTGSGDAEVDAEEAIFVELTQTLLKSSAEREHFYQEVFPTEYGLSYDTDMQLLVWEFLSKLERLLPVPDLGQAVSWLTSAPSILKDCLQAISNPDDLKSLLQHHKCFEHLSSQGTTVKMSTQVFACSECPFFHMQESYLLQHIEYSHPEHYSKLQKAAEMAEAPKVKLQQRPEFPQPFPIHDKADPHMCQECGKTFTRASDVTRHQRTHTGERPYTCGECNKGFKNSWDLTRHQRIHTGERPFLCSQCGKRFTQMGLLKLHFERTCCSQTCDPPLDLTTEVVVAEGTSEKGGGPYKCQKCGESCSSILDRLRHRQTHVVRRQYKCSLCEKIYSRASDLRRHQMKHTGQRPFACDCGKSFTHVWLLNKHRQIHTRERPFPCAECGKSFTQLQILNRHLLTHSGQRPFQCSYCEKGFTQLASLTRHKRIHTGERPFTCNTCEKTFLTHGELVRHQRSHSNFRPFSCPQCSKSFKTKRAQSEHLNTHTGERPFVCIRCGKRFAKSTSLVRHNLTHTGERPHQCSQCGKTFLTSGELLLHKRIHTGERPYPCSYCERRFRCSSDLNMHIRTHTGDKPHSCLSCKKGFSTSTRLKRHMRTHMEKGMVMESLTL</sequence>
<feature type="domain" description="C2H2-type" evidence="13">
    <location>
        <begin position="574"/>
        <end position="601"/>
    </location>
</feature>
<dbReference type="GO" id="GO:0005634">
    <property type="term" value="C:nucleus"/>
    <property type="evidence" value="ECO:0007669"/>
    <property type="project" value="UniProtKB-SubCell"/>
</dbReference>
<dbReference type="FunFam" id="3.30.160.60:FF:000688">
    <property type="entry name" value="zinc finger protein 197 isoform X1"/>
    <property type="match status" value="1"/>
</dbReference>
<evidence type="ECO:0000256" key="7">
    <source>
        <dbReference type="ARBA" id="ARBA00022843"/>
    </source>
</evidence>
<feature type="domain" description="C2H2-type" evidence="13">
    <location>
        <begin position="407"/>
        <end position="434"/>
    </location>
</feature>
<accession>A0A6P7HNB0</accession>
<keyword evidence="11" id="KW-0539">Nucleus</keyword>
<dbReference type="FunFam" id="3.30.160.60:FF:000446">
    <property type="entry name" value="Zinc finger protein"/>
    <property type="match status" value="1"/>
</dbReference>
<keyword evidence="2" id="KW-1017">Isopeptide bond</keyword>
<evidence type="ECO:0000256" key="8">
    <source>
        <dbReference type="ARBA" id="ARBA00023015"/>
    </source>
</evidence>
<keyword evidence="14" id="KW-1185">Reference proteome</keyword>
<feature type="domain" description="C2H2-type" evidence="13">
    <location>
        <begin position="327"/>
        <end position="354"/>
    </location>
</feature>
<evidence type="ECO:0000313" key="15">
    <source>
        <dbReference type="RefSeq" id="XP_028250084.1"/>
    </source>
</evidence>
<evidence type="ECO:0000259" key="13">
    <source>
        <dbReference type="PROSITE" id="PS50157"/>
    </source>
</evidence>
<evidence type="ECO:0000256" key="1">
    <source>
        <dbReference type="ARBA" id="ARBA00004123"/>
    </source>
</evidence>
<organism evidence="14 15">
    <name type="scientific">Parambassis ranga</name>
    <name type="common">Indian glassy fish</name>
    <dbReference type="NCBI Taxonomy" id="210632"/>
    <lineage>
        <taxon>Eukaryota</taxon>
        <taxon>Metazoa</taxon>
        <taxon>Chordata</taxon>
        <taxon>Craniata</taxon>
        <taxon>Vertebrata</taxon>
        <taxon>Euteleostomi</taxon>
        <taxon>Actinopterygii</taxon>
        <taxon>Neopterygii</taxon>
        <taxon>Teleostei</taxon>
        <taxon>Neoteleostei</taxon>
        <taxon>Acanthomorphata</taxon>
        <taxon>Ovalentaria</taxon>
        <taxon>Ambassidae</taxon>
        <taxon>Parambassis</taxon>
    </lineage>
</organism>
<comment type="subcellular location">
    <subcellularLocation>
        <location evidence="1">Nucleus</location>
    </subcellularLocation>
</comment>
<dbReference type="RefSeq" id="XP_028250084.1">
    <property type="nucleotide sequence ID" value="XM_028394283.1"/>
</dbReference>
<feature type="domain" description="C2H2-type" evidence="13">
    <location>
        <begin position="686"/>
        <end position="713"/>
    </location>
</feature>
<dbReference type="GeneID" id="114426715"/>
<dbReference type="AlphaFoldDB" id="A0A6P7HNB0"/>
<feature type="domain" description="C2H2-type" evidence="13">
    <location>
        <begin position="463"/>
        <end position="489"/>
    </location>
</feature>
<dbReference type="SUPFAM" id="SSF57667">
    <property type="entry name" value="beta-beta-alpha zinc fingers"/>
    <property type="match status" value="8"/>
</dbReference>
<feature type="domain" description="C2H2-type" evidence="13">
    <location>
        <begin position="299"/>
        <end position="326"/>
    </location>
</feature>
<dbReference type="FunFam" id="3.30.160.60:FF:002343">
    <property type="entry name" value="Zinc finger protein 33A"/>
    <property type="match status" value="3"/>
</dbReference>
<dbReference type="InterPro" id="IPR050826">
    <property type="entry name" value="Krueppel_C2H2_ZnFinger"/>
</dbReference>
<evidence type="ECO:0000313" key="14">
    <source>
        <dbReference type="Proteomes" id="UP000515145"/>
    </source>
</evidence>
<dbReference type="InterPro" id="IPR013087">
    <property type="entry name" value="Znf_C2H2_type"/>
</dbReference>
<dbReference type="FunFam" id="3.30.160.60:FF:000087">
    <property type="entry name" value="Zinc finger protein 354B"/>
    <property type="match status" value="1"/>
</dbReference>
<dbReference type="Pfam" id="PF00096">
    <property type="entry name" value="zf-C2H2"/>
    <property type="match status" value="10"/>
</dbReference>
<dbReference type="InParanoid" id="A0A6P7HNB0"/>
<keyword evidence="4" id="KW-0677">Repeat</keyword>
<feature type="domain" description="C2H2-type" evidence="13">
    <location>
        <begin position="435"/>
        <end position="462"/>
    </location>
</feature>
<dbReference type="GO" id="GO:0008270">
    <property type="term" value="F:zinc ion binding"/>
    <property type="evidence" value="ECO:0007669"/>
    <property type="project" value="UniProtKB-KW"/>
</dbReference>
<feature type="domain" description="C2H2-type" evidence="13">
    <location>
        <begin position="490"/>
        <end position="517"/>
    </location>
</feature>
<evidence type="ECO:0000256" key="11">
    <source>
        <dbReference type="ARBA" id="ARBA00023242"/>
    </source>
</evidence>
<evidence type="ECO:0000256" key="10">
    <source>
        <dbReference type="ARBA" id="ARBA00023163"/>
    </source>
</evidence>
<dbReference type="FunFam" id="3.30.160.60:FF:000902">
    <property type="entry name" value="Zinc finger protein 445"/>
    <property type="match status" value="1"/>
</dbReference>
<dbReference type="InterPro" id="IPR029400">
    <property type="entry name" value="TINF2_N"/>
</dbReference>
<gene>
    <name evidence="15" type="primary">LOC114426715</name>
</gene>
<keyword evidence="7" id="KW-0832">Ubl conjugation</keyword>
<dbReference type="FunFam" id="3.30.160.60:FF:000340">
    <property type="entry name" value="zinc finger protein 473 isoform X1"/>
    <property type="match status" value="1"/>
</dbReference>
<feature type="domain" description="C2H2-type" evidence="13">
    <location>
        <begin position="630"/>
        <end position="657"/>
    </location>
</feature>
<dbReference type="FunFam" id="3.30.160.60:FF:000690">
    <property type="entry name" value="Zinc finger protein 354C"/>
    <property type="match status" value="1"/>
</dbReference>
<keyword evidence="5 12" id="KW-0863">Zinc-finger</keyword>
<evidence type="ECO:0000256" key="3">
    <source>
        <dbReference type="ARBA" id="ARBA00022723"/>
    </source>
</evidence>
<dbReference type="GO" id="GO:0003690">
    <property type="term" value="F:double-stranded DNA binding"/>
    <property type="evidence" value="ECO:0007669"/>
    <property type="project" value="UniProtKB-ARBA"/>
</dbReference>
<keyword evidence="3" id="KW-0479">Metal-binding</keyword>
<feature type="domain" description="C2H2-type" evidence="13">
    <location>
        <begin position="658"/>
        <end position="685"/>
    </location>
</feature>
<evidence type="ECO:0000256" key="6">
    <source>
        <dbReference type="ARBA" id="ARBA00022833"/>
    </source>
</evidence>
<dbReference type="PROSITE" id="PS50157">
    <property type="entry name" value="ZINC_FINGER_C2H2_2"/>
    <property type="match status" value="14"/>
</dbReference>
<keyword evidence="6" id="KW-0862">Zinc</keyword>
<feature type="domain" description="C2H2-type" evidence="13">
    <location>
        <begin position="355"/>
        <end position="386"/>
    </location>
</feature>
<feature type="domain" description="C2H2-type" evidence="13">
    <location>
        <begin position="602"/>
        <end position="629"/>
    </location>
</feature>
<feature type="domain" description="C2H2-type" evidence="13">
    <location>
        <begin position="546"/>
        <end position="573"/>
    </location>
</feature>
<evidence type="ECO:0000256" key="4">
    <source>
        <dbReference type="ARBA" id="ARBA00022737"/>
    </source>
</evidence>
<dbReference type="FunFam" id="3.30.160.60:FF:000512">
    <property type="entry name" value="zinc finger protein 197 isoform X1"/>
    <property type="match status" value="1"/>
</dbReference>
<evidence type="ECO:0000256" key="5">
    <source>
        <dbReference type="ARBA" id="ARBA00022771"/>
    </source>
</evidence>
<dbReference type="FunFam" id="3.30.160.60:FF:000624">
    <property type="entry name" value="zinc finger protein 697"/>
    <property type="match status" value="2"/>
</dbReference>
<protein>
    <submittedName>
        <fullName evidence="15">Zinc finger protein 2 homolog isoform X1</fullName>
    </submittedName>
</protein>
<keyword evidence="8" id="KW-0805">Transcription regulation</keyword>
<dbReference type="Proteomes" id="UP000515145">
    <property type="component" value="Chromosome 2"/>
</dbReference>
<dbReference type="SMART" id="SM00355">
    <property type="entry name" value="ZnF_C2H2"/>
    <property type="match status" value="15"/>
</dbReference>
<reference evidence="15" key="1">
    <citation type="submission" date="2025-08" db="UniProtKB">
        <authorList>
            <consortium name="RefSeq"/>
        </authorList>
    </citation>
    <scope>IDENTIFICATION</scope>
</reference>
<dbReference type="OrthoDB" id="654211at2759"/>
<dbReference type="PANTHER" id="PTHR24377">
    <property type="entry name" value="IP01015P-RELATED"/>
    <property type="match status" value="1"/>
</dbReference>
<feature type="domain" description="C2H2-type" evidence="13">
    <location>
        <begin position="518"/>
        <end position="545"/>
    </location>
</feature>